<dbReference type="EMBL" id="AMCI01005609">
    <property type="protein sequence ID" value="EJW95783.1"/>
    <property type="molecule type" value="Genomic_DNA"/>
</dbReference>
<gene>
    <name evidence="2" type="ORF">EVA_16111</name>
</gene>
<sequence length="22" mass="2525">MADSIDDMKNTGLITERERDTL</sequence>
<protein>
    <submittedName>
        <fullName evidence="2">Uncharacterized protein</fullName>
    </submittedName>
</protein>
<evidence type="ECO:0000256" key="1">
    <source>
        <dbReference type="SAM" id="MobiDB-lite"/>
    </source>
</evidence>
<organism evidence="2">
    <name type="scientific">gut metagenome</name>
    <dbReference type="NCBI Taxonomy" id="749906"/>
    <lineage>
        <taxon>unclassified sequences</taxon>
        <taxon>metagenomes</taxon>
        <taxon>organismal metagenomes</taxon>
    </lineage>
</organism>
<dbReference type="AlphaFoldDB" id="J9FMW3"/>
<feature type="non-terminal residue" evidence="2">
    <location>
        <position position="22"/>
    </location>
</feature>
<comment type="caution">
    <text evidence="2">The sequence shown here is derived from an EMBL/GenBank/DDBJ whole genome shotgun (WGS) entry which is preliminary data.</text>
</comment>
<name>J9FMW3_9ZZZZ</name>
<accession>J9FMW3</accession>
<evidence type="ECO:0000313" key="2">
    <source>
        <dbReference type="EMBL" id="EJW95783.1"/>
    </source>
</evidence>
<proteinExistence type="predicted"/>
<reference evidence="2" key="1">
    <citation type="journal article" date="2012" name="PLoS ONE">
        <title>Gene sets for utilization of primary and secondary nutrition supplies in the distal gut of endangered iberian lynx.</title>
        <authorList>
            <person name="Alcaide M."/>
            <person name="Messina E."/>
            <person name="Richter M."/>
            <person name="Bargiela R."/>
            <person name="Peplies J."/>
            <person name="Huws S.A."/>
            <person name="Newbold C.J."/>
            <person name="Golyshin P.N."/>
            <person name="Simon M.A."/>
            <person name="Lopez G."/>
            <person name="Yakimov M.M."/>
            <person name="Ferrer M."/>
        </authorList>
    </citation>
    <scope>NUCLEOTIDE SEQUENCE</scope>
</reference>
<feature type="region of interest" description="Disordered" evidence="1">
    <location>
        <begin position="1"/>
        <end position="22"/>
    </location>
</feature>